<dbReference type="Pfam" id="PF14291">
    <property type="entry name" value="DUF4371"/>
    <property type="match status" value="1"/>
</dbReference>
<dbReference type="Proteomes" id="UP001148838">
    <property type="component" value="Unassembled WGS sequence"/>
</dbReference>
<organism evidence="4 5">
    <name type="scientific">Periplaneta americana</name>
    <name type="common">American cockroach</name>
    <name type="synonym">Blatta americana</name>
    <dbReference type="NCBI Taxonomy" id="6978"/>
    <lineage>
        <taxon>Eukaryota</taxon>
        <taxon>Metazoa</taxon>
        <taxon>Ecdysozoa</taxon>
        <taxon>Arthropoda</taxon>
        <taxon>Hexapoda</taxon>
        <taxon>Insecta</taxon>
        <taxon>Pterygota</taxon>
        <taxon>Neoptera</taxon>
        <taxon>Polyneoptera</taxon>
        <taxon>Dictyoptera</taxon>
        <taxon>Blattodea</taxon>
        <taxon>Blattoidea</taxon>
        <taxon>Blattidae</taxon>
        <taxon>Blattinae</taxon>
        <taxon>Periplaneta</taxon>
    </lineage>
</organism>
<reference evidence="4 5" key="1">
    <citation type="journal article" date="2022" name="Allergy">
        <title>Genome assembly and annotation of Periplaneta americana reveal a comprehensive cockroach allergen profile.</title>
        <authorList>
            <person name="Wang L."/>
            <person name="Xiong Q."/>
            <person name="Saelim N."/>
            <person name="Wang L."/>
            <person name="Nong W."/>
            <person name="Wan A.T."/>
            <person name="Shi M."/>
            <person name="Liu X."/>
            <person name="Cao Q."/>
            <person name="Hui J.H.L."/>
            <person name="Sookrung N."/>
            <person name="Leung T.F."/>
            <person name="Tungtrongchitr A."/>
            <person name="Tsui S.K.W."/>
        </authorList>
    </citation>
    <scope>NUCLEOTIDE SEQUENCE [LARGE SCALE GENOMIC DNA]</scope>
    <source>
        <strain evidence="4">PWHHKU_190912</strain>
    </source>
</reference>
<dbReference type="InterPro" id="IPR008906">
    <property type="entry name" value="HATC_C_dom"/>
</dbReference>
<feature type="region of interest" description="Disordered" evidence="1">
    <location>
        <begin position="1"/>
        <end position="51"/>
    </location>
</feature>
<dbReference type="PANTHER" id="PTHR45749">
    <property type="match status" value="1"/>
</dbReference>
<accession>A0ABQ8SGQ0</accession>
<dbReference type="InterPro" id="IPR012337">
    <property type="entry name" value="RNaseH-like_sf"/>
</dbReference>
<evidence type="ECO:0000259" key="3">
    <source>
        <dbReference type="Pfam" id="PF14291"/>
    </source>
</evidence>
<feature type="domain" description="DUF4371" evidence="3">
    <location>
        <begin position="365"/>
        <end position="486"/>
    </location>
</feature>
<keyword evidence="5" id="KW-1185">Reference proteome</keyword>
<protein>
    <submittedName>
        <fullName evidence="4">Uncharacterized protein</fullName>
    </submittedName>
</protein>
<evidence type="ECO:0000313" key="5">
    <source>
        <dbReference type="Proteomes" id="UP001148838"/>
    </source>
</evidence>
<dbReference type="EMBL" id="JAJSOF020000027">
    <property type="protein sequence ID" value="KAJ4433006.1"/>
    <property type="molecule type" value="Genomic_DNA"/>
</dbReference>
<dbReference type="Pfam" id="PF05699">
    <property type="entry name" value="Dimer_Tnp_hAT"/>
    <property type="match status" value="1"/>
</dbReference>
<name>A0ABQ8SGQ0_PERAM</name>
<evidence type="ECO:0000313" key="4">
    <source>
        <dbReference type="EMBL" id="KAJ4433006.1"/>
    </source>
</evidence>
<evidence type="ECO:0000256" key="1">
    <source>
        <dbReference type="SAM" id="MobiDB-lite"/>
    </source>
</evidence>
<comment type="caution">
    <text evidence="4">The sequence shown here is derived from an EMBL/GenBank/DDBJ whole genome shotgun (WGS) entry which is preliminary data.</text>
</comment>
<feature type="domain" description="HAT C-terminal dimerisation" evidence="2">
    <location>
        <begin position="634"/>
        <end position="691"/>
    </location>
</feature>
<dbReference type="PANTHER" id="PTHR45749:SF28">
    <property type="entry name" value="ZINC FINGER MYM-TYPE PROTEIN 1-LIKE-RELATED"/>
    <property type="match status" value="1"/>
</dbReference>
<evidence type="ECO:0000259" key="2">
    <source>
        <dbReference type="Pfam" id="PF05699"/>
    </source>
</evidence>
<dbReference type="SUPFAM" id="SSF53098">
    <property type="entry name" value="Ribonuclease H-like"/>
    <property type="match status" value="1"/>
</dbReference>
<sequence>MMIRDSKRTKMTRRDSKEKCNVHSDRERHIQQQSNRHWTPDSSSPPQSPKKHCLRSFRQIASSSVQGCTAELLTLRIGSKKWQNIAGGRREARLTTCDTAENVETIRQIVHDDRRIAIREIADVVNMSFGEVQMIRTSTSKWMLHDYNAPAHRALATRQFCTRNKMPLFPKMKFNLERVAVLALWKRSDVNSRSLLRNAVITQLTFLLHIFYLEVDLVGKLSLDSLPVPSPAIEQMYNFEYGCTQAVTYVCLFFPPVYKCELKTNAHKDKGKEYTRHFQASQYQKTQWIAGSAKLNKLFCWPCLMFSKEETVWSKNGYDNLNNLHNAINKHEKSQAHIFSVLQFKSFGSSRIDVQLDSQLRVSVEQHNEMVRKNREILKRLIDTVCFLAMHELSFRGHCESEEAVNKGVYLGALNYLAKYDLTLSHLLQTSTTFRGTSNRIQNDLILAVSDVVMDNIKQELSKTSFVAIMLDETSDIMNASQLSTTLSKSSKRTQRLKEYTSKKMPRHAPTRWNFTSRLVQTVKEHRDEFIGFFQDILDDSSTWDSETVVTAQGFLTFLTSFETSLLLVIFNPQKYEEYRVNFPATIFNILKENHSDTFDFIRLKNELIVLYSYDEFSGQHPYQLVNTLKKKQLDTALPEVYKLGLLIVTIPSTTASVERTFSALRRIKSYQRSTQSQERLNGLALLSIEKGLLHTVIRSATFYEDVIKKFTKQERRMDFTFK</sequence>
<feature type="compositionally biased region" description="Basic and acidic residues" evidence="1">
    <location>
        <begin position="1"/>
        <end position="30"/>
    </location>
</feature>
<gene>
    <name evidence="4" type="ORF">ANN_15263</name>
</gene>
<proteinExistence type="predicted"/>
<dbReference type="InterPro" id="IPR025398">
    <property type="entry name" value="DUF4371"/>
</dbReference>